<dbReference type="Proteomes" id="UP000294947">
    <property type="component" value="Unassembled WGS sequence"/>
</dbReference>
<reference evidence="2 3" key="1">
    <citation type="submission" date="2019-03" db="EMBL/GenBank/DDBJ databases">
        <title>Draft genome sequences of novel Actinobacteria.</title>
        <authorList>
            <person name="Sahin N."/>
            <person name="Ay H."/>
            <person name="Saygin H."/>
        </authorList>
    </citation>
    <scope>NUCLEOTIDE SEQUENCE [LARGE SCALE GENOMIC DNA]</scope>
    <source>
        <strain evidence="2 3">7K502</strain>
    </source>
</reference>
<keyword evidence="1" id="KW-1133">Transmembrane helix</keyword>
<protein>
    <recommendedName>
        <fullName evidence="4">Transmembrane protein</fullName>
    </recommendedName>
</protein>
<comment type="caution">
    <text evidence="2">The sequence shown here is derived from an EMBL/GenBank/DDBJ whole genome shotgun (WGS) entry which is preliminary data.</text>
</comment>
<dbReference type="EMBL" id="SMKW01000023">
    <property type="protein sequence ID" value="TDD49929.1"/>
    <property type="molecule type" value="Genomic_DNA"/>
</dbReference>
<accession>A0A4R4YZK7</accession>
<evidence type="ECO:0000313" key="2">
    <source>
        <dbReference type="EMBL" id="TDD49929.1"/>
    </source>
</evidence>
<organism evidence="2 3">
    <name type="scientific">Saccharopolyspora elongata</name>
    <dbReference type="NCBI Taxonomy" id="2530387"/>
    <lineage>
        <taxon>Bacteria</taxon>
        <taxon>Bacillati</taxon>
        <taxon>Actinomycetota</taxon>
        <taxon>Actinomycetes</taxon>
        <taxon>Pseudonocardiales</taxon>
        <taxon>Pseudonocardiaceae</taxon>
        <taxon>Saccharopolyspora</taxon>
    </lineage>
</organism>
<dbReference type="RefSeq" id="WP_132486812.1">
    <property type="nucleotide sequence ID" value="NZ_SMKW01000023.1"/>
</dbReference>
<keyword evidence="1" id="KW-0812">Transmembrane</keyword>
<dbReference type="AlphaFoldDB" id="A0A4R4YZK7"/>
<keyword evidence="1" id="KW-0472">Membrane</keyword>
<gene>
    <name evidence="2" type="ORF">E1288_18785</name>
</gene>
<dbReference type="OrthoDB" id="3885120at2"/>
<keyword evidence="3" id="KW-1185">Reference proteome</keyword>
<evidence type="ECO:0008006" key="4">
    <source>
        <dbReference type="Google" id="ProtNLM"/>
    </source>
</evidence>
<feature type="transmembrane region" description="Helical" evidence="1">
    <location>
        <begin position="77"/>
        <end position="101"/>
    </location>
</feature>
<name>A0A4R4YZK7_9PSEU</name>
<evidence type="ECO:0000256" key="1">
    <source>
        <dbReference type="SAM" id="Phobius"/>
    </source>
</evidence>
<evidence type="ECO:0000313" key="3">
    <source>
        <dbReference type="Proteomes" id="UP000294947"/>
    </source>
</evidence>
<proteinExistence type="predicted"/>
<sequence length="129" mass="14409">MGEGRDPDAVEPDIDNTISGGNFNGPVGQFGFVHGDVHLNPPRSPEEAAFRARYMKKMQEEWDAQKKAKRDAENKPAVGGCAILYGIVFIVVFGFLAWSAWKAYDNFHREKQSSCVYMENGGPPQECPW</sequence>